<protein>
    <submittedName>
        <fullName evidence="1">DUF3704 domain-containing protein</fullName>
    </submittedName>
</protein>
<evidence type="ECO:0000313" key="2">
    <source>
        <dbReference type="Proteomes" id="UP000777440"/>
    </source>
</evidence>
<dbReference type="Proteomes" id="UP000777440">
    <property type="component" value="Unassembled WGS sequence"/>
</dbReference>
<comment type="caution">
    <text evidence="1">The sequence shown here is derived from an EMBL/GenBank/DDBJ whole genome shotgun (WGS) entry which is preliminary data.</text>
</comment>
<sequence length="43" mass="4899">MTMRRRTRARAIQSGTSDWYMPRNCFTGSAARSVRAGSTFVTR</sequence>
<name>A0ABS7HVR5_9MICO</name>
<gene>
    <name evidence="1" type="ORF">JNB61_01700</name>
</gene>
<evidence type="ECO:0000313" key="1">
    <source>
        <dbReference type="EMBL" id="MBW9108479.1"/>
    </source>
</evidence>
<accession>A0ABS7HVR5</accession>
<organism evidence="1 2">
    <name type="scientific">Microbacterium ureisolvens</name>
    <dbReference type="NCBI Taxonomy" id="2781186"/>
    <lineage>
        <taxon>Bacteria</taxon>
        <taxon>Bacillati</taxon>
        <taxon>Actinomycetota</taxon>
        <taxon>Actinomycetes</taxon>
        <taxon>Micrococcales</taxon>
        <taxon>Microbacteriaceae</taxon>
        <taxon>Microbacterium</taxon>
    </lineage>
</organism>
<keyword evidence="2" id="KW-1185">Reference proteome</keyword>
<proteinExistence type="predicted"/>
<reference evidence="1 2" key="1">
    <citation type="journal article" date="2021" name="MBio">
        <title>Poor Competitiveness of Bradyrhizobium in Pigeon Pea Root Colonization in Indian Soils.</title>
        <authorList>
            <person name="Chalasani D."/>
            <person name="Basu A."/>
            <person name="Pullabhotla S.V.S.R.N."/>
            <person name="Jorrin B."/>
            <person name="Neal A.L."/>
            <person name="Poole P.S."/>
            <person name="Podile A.R."/>
            <person name="Tkacz A."/>
        </authorList>
    </citation>
    <scope>NUCLEOTIDE SEQUENCE [LARGE SCALE GENOMIC DNA]</scope>
    <source>
        <strain evidence="1 2">HU12</strain>
    </source>
</reference>
<dbReference type="EMBL" id="JAEUAX010000001">
    <property type="protein sequence ID" value="MBW9108479.1"/>
    <property type="molecule type" value="Genomic_DNA"/>
</dbReference>